<dbReference type="EMBL" id="CM007371">
    <property type="protein sequence ID" value="OIW02529.1"/>
    <property type="molecule type" value="Genomic_DNA"/>
</dbReference>
<reference evidence="4 5" key="1">
    <citation type="journal article" date="2017" name="Plant Biotechnol. J.">
        <title>A comprehensive draft genome sequence for lupin (Lupinus angustifolius), an emerging health food: insights into plant-microbe interactions and legume evolution.</title>
        <authorList>
            <person name="Hane J.K."/>
            <person name="Ming Y."/>
            <person name="Kamphuis L.G."/>
            <person name="Nelson M.N."/>
            <person name="Garg G."/>
            <person name="Atkins C.A."/>
            <person name="Bayer P.E."/>
            <person name="Bravo A."/>
            <person name="Bringans S."/>
            <person name="Cannon S."/>
            <person name="Edwards D."/>
            <person name="Foley R."/>
            <person name="Gao L.L."/>
            <person name="Harrison M.J."/>
            <person name="Huang W."/>
            <person name="Hurgobin B."/>
            <person name="Li S."/>
            <person name="Liu C.W."/>
            <person name="McGrath A."/>
            <person name="Morahan G."/>
            <person name="Murray J."/>
            <person name="Weller J."/>
            <person name="Jian J."/>
            <person name="Singh K.B."/>
        </authorList>
    </citation>
    <scope>NUCLEOTIDE SEQUENCE [LARGE SCALE GENOMIC DNA]</scope>
    <source>
        <strain evidence="5">cv. Tanjil</strain>
        <tissue evidence="4">Whole plant</tissue>
    </source>
</reference>
<feature type="region of interest" description="Disordered" evidence="1">
    <location>
        <begin position="506"/>
        <end position="532"/>
    </location>
</feature>
<dbReference type="Pfam" id="PF22910">
    <property type="entry name" value="EDR4-like_1st"/>
    <property type="match status" value="1"/>
</dbReference>
<protein>
    <submittedName>
        <fullName evidence="4">Uncharacterized protein</fullName>
    </submittedName>
</protein>
<feature type="region of interest" description="Disordered" evidence="1">
    <location>
        <begin position="196"/>
        <end position="228"/>
    </location>
</feature>
<name>A0A1J7HJI7_LUPAN</name>
<dbReference type="KEGG" id="lang:109360321"/>
<dbReference type="Pfam" id="PF11331">
    <property type="entry name" value="Zn_ribbon_12"/>
    <property type="match status" value="1"/>
</dbReference>
<evidence type="ECO:0000313" key="4">
    <source>
        <dbReference type="EMBL" id="OIW02529.1"/>
    </source>
</evidence>
<dbReference type="PANTHER" id="PTHR31105">
    <property type="entry name" value="EXTRA-LARGE G-PROTEIN-LIKE"/>
    <property type="match status" value="1"/>
</dbReference>
<keyword evidence="5" id="KW-1185">Reference proteome</keyword>
<feature type="compositionally biased region" description="Low complexity" evidence="1">
    <location>
        <begin position="628"/>
        <end position="640"/>
    </location>
</feature>
<accession>A0A1J7HJI7</accession>
<dbReference type="InterPro" id="IPR040244">
    <property type="entry name" value="EDR4-like"/>
</dbReference>
<feature type="region of interest" description="Disordered" evidence="1">
    <location>
        <begin position="404"/>
        <end position="478"/>
    </location>
</feature>
<feature type="compositionally biased region" description="Polar residues" evidence="1">
    <location>
        <begin position="201"/>
        <end position="212"/>
    </location>
</feature>
<dbReference type="OrthoDB" id="1930285at2759"/>
<dbReference type="InterPro" id="IPR021480">
    <property type="entry name" value="Zinc_ribbon_12"/>
</dbReference>
<feature type="compositionally biased region" description="Polar residues" evidence="1">
    <location>
        <begin position="445"/>
        <end position="476"/>
    </location>
</feature>
<feature type="domain" description="Enhanced disease resistance 4-like N-terminal" evidence="3">
    <location>
        <begin position="8"/>
        <end position="41"/>
    </location>
</feature>
<dbReference type="PANTHER" id="PTHR31105:SF48">
    <property type="entry name" value="DUF3133 FAMILY PROTEIN"/>
    <property type="match status" value="1"/>
</dbReference>
<dbReference type="GO" id="GO:1900150">
    <property type="term" value="P:regulation of defense response to fungus"/>
    <property type="evidence" value="ECO:0007669"/>
    <property type="project" value="InterPro"/>
</dbReference>
<evidence type="ECO:0000256" key="1">
    <source>
        <dbReference type="SAM" id="MobiDB-lite"/>
    </source>
</evidence>
<organism evidence="4 5">
    <name type="scientific">Lupinus angustifolius</name>
    <name type="common">Narrow-leaved blue lupine</name>
    <dbReference type="NCBI Taxonomy" id="3871"/>
    <lineage>
        <taxon>Eukaryota</taxon>
        <taxon>Viridiplantae</taxon>
        <taxon>Streptophyta</taxon>
        <taxon>Embryophyta</taxon>
        <taxon>Tracheophyta</taxon>
        <taxon>Spermatophyta</taxon>
        <taxon>Magnoliopsida</taxon>
        <taxon>eudicotyledons</taxon>
        <taxon>Gunneridae</taxon>
        <taxon>Pentapetalae</taxon>
        <taxon>rosids</taxon>
        <taxon>fabids</taxon>
        <taxon>Fabales</taxon>
        <taxon>Fabaceae</taxon>
        <taxon>Papilionoideae</taxon>
        <taxon>50 kb inversion clade</taxon>
        <taxon>genistoids sensu lato</taxon>
        <taxon>core genistoids</taxon>
        <taxon>Genisteae</taxon>
        <taxon>Lupinus</taxon>
    </lineage>
</organism>
<feature type="region of interest" description="Disordered" evidence="1">
    <location>
        <begin position="599"/>
        <end position="642"/>
    </location>
</feature>
<feature type="compositionally biased region" description="Polar residues" evidence="1">
    <location>
        <begin position="117"/>
        <end position="126"/>
    </location>
</feature>
<proteinExistence type="predicted"/>
<sequence>MSAEPSPKPRLVLCPKCRKVLPEPPDVDLYQCGGCGKILQAKKQKNRAVNSESITHRTVASPTNSLDLVPDHKQHSSGEQLVIPQDNGLRQKATISSSGNGEQLVIPQENSLRGKAISSSGECSSDGNGGKGLVENGECHGEQLAISPHNGVKENVTSSFSGECSVTSVDENGGRGQIENGEGCGEQLVISHEDGLRGKAANSSTGESSTDGNGECNREQLRRSGLSDEELENKMDIYKLLHIRRVSGESYSNEQTRSEIEASSELKADNSVENANNANLQLEGEELSNGNMPLEGAGEELGCALDKEGTNNEKSALDLVKSEVNITGSDLEGAEELNNGNLLPEGAKQELIFELNREGVNNDKSAPVGANSEVEITGSNKAAEEINNGNLLEGEEEELNTCASDGEDIKNDQPDLAGAKTEVDITGSASTAKRSSHEKFIYQKGSISQSSPAKLEEGTSSNRVSSPNQQWKQAQKSIHHSFDSVTSVDIFDTTNIMNPSSELTGALEEMRRSSTTRSSHAYEGSVSSNDREDERFCSQQLDSFENNYTVANGVSEGRFRKGKGLVNSMLYGDLDTQQESFLPNGKHHVLKDNRGIQNEVQETTRHGHPHWTRTRREEFPPKIPFHQSGSQSGYESGSPSNQTHDGLYCSSSFLSLDSLDNPDQEKMELLRMIYKLQDQLNRTSYANGETNGRFPTGVSYKGNHVSTNHGHGLHEGRFYHGYDFPRCDGGCDHGTNHHRSPNFSRPYVSGVASSKDHTDYSCVHCYPQEWQRSAELPLTVPFQHEEIYKSHLDQNYCPSHCAYPSSPQCVMPSKLLYVHETKSGDQMHGVPEVMKYIRKKQNLTMRHYRPIAGGAPFVTCHKCLNLLQLPTDFLIFRRAFHQLKCGSCSEVLKFSLQNRSHIVSYAPNAIVPSSGDLDDQNEVINSNSLHSESHANYYHSSHADPISYSDDFGHSISKSHSSESDLVSTTPFHPLHGLKNDNPSVSHGTLEPITKNERIASIGPSTSEDIVETDELDMDSSNMSSEMEAQSAPRSSALHKLMGYSSPIHVIRGIQSIVEGK</sequence>
<dbReference type="AlphaFoldDB" id="A0A1J7HJI7"/>
<evidence type="ECO:0000313" key="5">
    <source>
        <dbReference type="Proteomes" id="UP000188354"/>
    </source>
</evidence>
<feature type="compositionally biased region" description="Basic and acidic residues" evidence="1">
    <location>
        <begin position="216"/>
        <end position="228"/>
    </location>
</feature>
<dbReference type="InterPro" id="IPR055126">
    <property type="entry name" value="EDR4-like_N"/>
</dbReference>
<dbReference type="OMA" id="GHVETHM"/>
<gene>
    <name evidence="4" type="ORF">TanjilG_12843</name>
</gene>
<evidence type="ECO:0000259" key="2">
    <source>
        <dbReference type="Pfam" id="PF11331"/>
    </source>
</evidence>
<feature type="domain" description="Probable zinc-ribbon" evidence="2">
    <location>
        <begin position="852"/>
        <end position="896"/>
    </location>
</feature>
<dbReference type="Proteomes" id="UP000188354">
    <property type="component" value="Chromosome LG11"/>
</dbReference>
<feature type="region of interest" description="Disordered" evidence="1">
    <location>
        <begin position="976"/>
        <end position="1013"/>
    </location>
</feature>
<dbReference type="Gramene" id="OIW02529">
    <property type="protein sequence ID" value="OIW02529"/>
    <property type="gene ID" value="TanjilG_12843"/>
</dbReference>
<evidence type="ECO:0000259" key="3">
    <source>
        <dbReference type="Pfam" id="PF22910"/>
    </source>
</evidence>
<feature type="region of interest" description="Disordered" evidence="1">
    <location>
        <begin position="116"/>
        <end position="136"/>
    </location>
</feature>